<keyword evidence="4" id="KW-1185">Reference proteome</keyword>
<feature type="transmembrane region" description="Helical" evidence="1">
    <location>
        <begin position="138"/>
        <end position="159"/>
    </location>
</feature>
<evidence type="ECO:0000259" key="2">
    <source>
        <dbReference type="Pfam" id="PF07331"/>
    </source>
</evidence>
<dbReference type="Pfam" id="PF07331">
    <property type="entry name" value="TctB"/>
    <property type="match status" value="1"/>
</dbReference>
<keyword evidence="1" id="KW-0812">Transmembrane</keyword>
<evidence type="ECO:0000313" key="3">
    <source>
        <dbReference type="EMBL" id="AQZ49772.1"/>
    </source>
</evidence>
<keyword evidence="1" id="KW-0472">Membrane</keyword>
<dbReference type="STRING" id="1122214.Mame_00389"/>
<organism evidence="3 4">
    <name type="scientific">Martelella mediterranea DSM 17316</name>
    <dbReference type="NCBI Taxonomy" id="1122214"/>
    <lineage>
        <taxon>Bacteria</taxon>
        <taxon>Pseudomonadati</taxon>
        <taxon>Pseudomonadota</taxon>
        <taxon>Alphaproteobacteria</taxon>
        <taxon>Hyphomicrobiales</taxon>
        <taxon>Aurantimonadaceae</taxon>
        <taxon>Martelella</taxon>
    </lineage>
</organism>
<dbReference type="OrthoDB" id="7873154at2"/>
<proteinExistence type="predicted"/>
<dbReference type="EMBL" id="CP020330">
    <property type="protein sequence ID" value="AQZ49772.1"/>
    <property type="molecule type" value="Genomic_DNA"/>
</dbReference>
<dbReference type="Proteomes" id="UP000191135">
    <property type="component" value="Chromosome"/>
</dbReference>
<sequence>MSSSREKALLFLPVAFFFAIAGIVFWQTSTVFVEMDAAGGPPQYNAALVPDGLAWLLVIFGVVQAVRILIGQERFSDGSVPAPDGSPGPEESFLLLRAAMSFAALVAFTAMLPVIGFYLAMPALMFVLMLILGNRSPVTLVAASLLTTLAAGYVFGALLNVRLPVGMFELTIW</sequence>
<feature type="domain" description="DUF1468" evidence="2">
    <location>
        <begin position="15"/>
        <end position="164"/>
    </location>
</feature>
<evidence type="ECO:0000313" key="4">
    <source>
        <dbReference type="Proteomes" id="UP000191135"/>
    </source>
</evidence>
<accession>A0A1U9YWN6</accession>
<dbReference type="KEGG" id="mmed:Mame_00389"/>
<name>A0A1U9YWN6_9HYPH</name>
<gene>
    <name evidence="3" type="ORF">Mame_00389</name>
</gene>
<keyword evidence="1" id="KW-1133">Transmembrane helix</keyword>
<feature type="transmembrane region" description="Helical" evidence="1">
    <location>
        <begin position="102"/>
        <end position="132"/>
    </location>
</feature>
<protein>
    <submittedName>
        <fullName evidence="3">Tripartite tricarboxylate transporter TctB family protein</fullName>
    </submittedName>
</protein>
<dbReference type="AlphaFoldDB" id="A0A1U9YWN6"/>
<dbReference type="InterPro" id="IPR009936">
    <property type="entry name" value="DUF1468"/>
</dbReference>
<reference evidence="3 4" key="1">
    <citation type="submission" date="2017-03" db="EMBL/GenBank/DDBJ databases">
        <title>Foreign affairs: Plasmid Transfer between Roseobacters and Rhizobia.</title>
        <authorList>
            <person name="Bartling P."/>
            <person name="Bunk B."/>
            <person name="Overmann J."/>
            <person name="Brinkmann H."/>
            <person name="Petersen J."/>
        </authorList>
    </citation>
    <scope>NUCLEOTIDE SEQUENCE [LARGE SCALE GENOMIC DNA]</scope>
    <source>
        <strain evidence="3 4">MACL11</strain>
    </source>
</reference>
<dbReference type="RefSeq" id="WP_079920665.1">
    <property type="nucleotide sequence ID" value="NZ_AQWH01000008.1"/>
</dbReference>
<feature type="transmembrane region" description="Helical" evidence="1">
    <location>
        <begin position="9"/>
        <end position="32"/>
    </location>
</feature>
<evidence type="ECO:0000256" key="1">
    <source>
        <dbReference type="SAM" id="Phobius"/>
    </source>
</evidence>
<feature type="transmembrane region" description="Helical" evidence="1">
    <location>
        <begin position="52"/>
        <end position="70"/>
    </location>
</feature>